<evidence type="ECO:0000313" key="2">
    <source>
        <dbReference type="Proteomes" id="UP000314294"/>
    </source>
</evidence>
<comment type="caution">
    <text evidence="1">The sequence shown here is derived from an EMBL/GenBank/DDBJ whole genome shotgun (WGS) entry which is preliminary data.</text>
</comment>
<dbReference type="AlphaFoldDB" id="A0A4Z2EJ63"/>
<proteinExistence type="predicted"/>
<accession>A0A4Z2EJ63</accession>
<reference evidence="1 2" key="1">
    <citation type="submission" date="2019-03" db="EMBL/GenBank/DDBJ databases">
        <title>First draft genome of Liparis tanakae, snailfish: a comprehensive survey of snailfish specific genes.</title>
        <authorList>
            <person name="Kim W."/>
            <person name="Song I."/>
            <person name="Jeong J.-H."/>
            <person name="Kim D."/>
            <person name="Kim S."/>
            <person name="Ryu S."/>
            <person name="Song J.Y."/>
            <person name="Lee S.K."/>
        </authorList>
    </citation>
    <scope>NUCLEOTIDE SEQUENCE [LARGE SCALE GENOMIC DNA]</scope>
    <source>
        <tissue evidence="1">Muscle</tissue>
    </source>
</reference>
<name>A0A4Z2EJ63_9TELE</name>
<gene>
    <name evidence="1" type="ORF">EYF80_060989</name>
</gene>
<organism evidence="1 2">
    <name type="scientific">Liparis tanakae</name>
    <name type="common">Tanaka's snailfish</name>
    <dbReference type="NCBI Taxonomy" id="230148"/>
    <lineage>
        <taxon>Eukaryota</taxon>
        <taxon>Metazoa</taxon>
        <taxon>Chordata</taxon>
        <taxon>Craniata</taxon>
        <taxon>Vertebrata</taxon>
        <taxon>Euteleostomi</taxon>
        <taxon>Actinopterygii</taxon>
        <taxon>Neopterygii</taxon>
        <taxon>Teleostei</taxon>
        <taxon>Neoteleostei</taxon>
        <taxon>Acanthomorphata</taxon>
        <taxon>Eupercaria</taxon>
        <taxon>Perciformes</taxon>
        <taxon>Cottioidei</taxon>
        <taxon>Cottales</taxon>
        <taxon>Liparidae</taxon>
        <taxon>Liparis</taxon>
    </lineage>
</organism>
<dbReference type="EMBL" id="SRLO01006347">
    <property type="protein sequence ID" value="TNN28863.1"/>
    <property type="molecule type" value="Genomic_DNA"/>
</dbReference>
<protein>
    <submittedName>
        <fullName evidence="1">Uncharacterized protein</fullName>
    </submittedName>
</protein>
<dbReference type="Proteomes" id="UP000314294">
    <property type="component" value="Unassembled WGS sequence"/>
</dbReference>
<evidence type="ECO:0000313" key="1">
    <source>
        <dbReference type="EMBL" id="TNN28863.1"/>
    </source>
</evidence>
<sequence>MVFRVLLLDRQTISHPSTGRREVGVGFADSASIGSVEITPEWKMRSERVLDDGGDGAAARYRSQTICWSP</sequence>
<keyword evidence="2" id="KW-1185">Reference proteome</keyword>